<protein>
    <submittedName>
        <fullName evidence="1">Uncharacterized protein</fullName>
    </submittedName>
</protein>
<dbReference type="AlphaFoldDB" id="A0A9W7X5X8"/>
<organism evidence="1 2">
    <name type="scientific">Triplophysa rosa</name>
    <name type="common">Cave loach</name>
    <dbReference type="NCBI Taxonomy" id="992332"/>
    <lineage>
        <taxon>Eukaryota</taxon>
        <taxon>Metazoa</taxon>
        <taxon>Chordata</taxon>
        <taxon>Craniata</taxon>
        <taxon>Vertebrata</taxon>
        <taxon>Euteleostomi</taxon>
        <taxon>Actinopterygii</taxon>
        <taxon>Neopterygii</taxon>
        <taxon>Teleostei</taxon>
        <taxon>Ostariophysi</taxon>
        <taxon>Cypriniformes</taxon>
        <taxon>Nemacheilidae</taxon>
        <taxon>Triplophysa</taxon>
    </lineage>
</organism>
<comment type="caution">
    <text evidence="1">The sequence shown here is derived from an EMBL/GenBank/DDBJ whole genome shotgun (WGS) entry which is preliminary data.</text>
</comment>
<keyword evidence="2" id="KW-1185">Reference proteome</keyword>
<evidence type="ECO:0000313" key="2">
    <source>
        <dbReference type="Proteomes" id="UP001059041"/>
    </source>
</evidence>
<accession>A0A9W7X5X8</accession>
<evidence type="ECO:0000313" key="1">
    <source>
        <dbReference type="EMBL" id="KAI7814325.1"/>
    </source>
</evidence>
<proteinExistence type="predicted"/>
<name>A0A9W7X5X8_TRIRA</name>
<reference evidence="1" key="1">
    <citation type="submission" date="2021-02" db="EMBL/GenBank/DDBJ databases">
        <title>Comparative genomics reveals that relaxation of natural selection precedes convergent phenotypic evolution of cavefish.</title>
        <authorList>
            <person name="Peng Z."/>
        </authorList>
    </citation>
    <scope>NUCLEOTIDE SEQUENCE</scope>
    <source>
        <tissue evidence="1">Muscle</tissue>
    </source>
</reference>
<dbReference type="EMBL" id="JAFHDT010000001">
    <property type="protein sequence ID" value="KAI7814325.1"/>
    <property type="molecule type" value="Genomic_DNA"/>
</dbReference>
<dbReference type="Proteomes" id="UP001059041">
    <property type="component" value="Linkage Group LG1"/>
</dbReference>
<gene>
    <name evidence="1" type="ORF">IRJ41_012813</name>
</gene>
<sequence length="60" mass="7129">MTAEHAQFTMQAKCYESCLRETFPSAYELLQYRDEWTWLAVSGRQVDRWCHGHCSLSIEQ</sequence>